<dbReference type="AlphaFoldDB" id="A0A8S1X550"/>
<reference evidence="2" key="1">
    <citation type="submission" date="2021-01" db="EMBL/GenBank/DDBJ databases">
        <authorList>
            <consortium name="Genoscope - CEA"/>
            <person name="William W."/>
        </authorList>
    </citation>
    <scope>NUCLEOTIDE SEQUENCE</scope>
</reference>
<comment type="caution">
    <text evidence="2">The sequence shown here is derived from an EMBL/GenBank/DDBJ whole genome shotgun (WGS) entry which is preliminary data.</text>
</comment>
<evidence type="ECO:0008006" key="4">
    <source>
        <dbReference type="Google" id="ProtNLM"/>
    </source>
</evidence>
<keyword evidence="3" id="KW-1185">Reference proteome</keyword>
<gene>
    <name evidence="2" type="ORF">POCTA_138.1.T1100004</name>
</gene>
<dbReference type="EMBL" id="CAJJDP010000110">
    <property type="protein sequence ID" value="CAD8195729.1"/>
    <property type="molecule type" value="Genomic_DNA"/>
</dbReference>
<protein>
    <recommendedName>
        <fullName evidence="4">Tetratricopeptide repeat protein</fullName>
    </recommendedName>
</protein>
<sequence>MEQQGFCIIYLRNFSSFYIFYVDIKMHLSVLINLSINSNNDSAWNNWGLALNNLDRYQEAMECFAKAIYINPKKKKLQYSSDIKVLAQYDFLSLLFFSKLKIFSQSILFLDQKLKLKLAQKKIIIIFILIFYNNYQV</sequence>
<accession>A0A8S1X550</accession>
<feature type="repeat" description="TPR" evidence="1">
    <location>
        <begin position="41"/>
        <end position="74"/>
    </location>
</feature>
<dbReference type="InterPro" id="IPR019734">
    <property type="entry name" value="TPR_rpt"/>
</dbReference>
<evidence type="ECO:0000256" key="1">
    <source>
        <dbReference type="PROSITE-ProRule" id="PRU00339"/>
    </source>
</evidence>
<dbReference type="PROSITE" id="PS50005">
    <property type="entry name" value="TPR"/>
    <property type="match status" value="1"/>
</dbReference>
<proteinExistence type="predicted"/>
<dbReference type="Proteomes" id="UP000683925">
    <property type="component" value="Unassembled WGS sequence"/>
</dbReference>
<evidence type="ECO:0000313" key="2">
    <source>
        <dbReference type="EMBL" id="CAD8195729.1"/>
    </source>
</evidence>
<dbReference type="SMART" id="SM00028">
    <property type="entry name" value="TPR"/>
    <property type="match status" value="1"/>
</dbReference>
<keyword evidence="1" id="KW-0802">TPR repeat</keyword>
<dbReference type="Pfam" id="PF00515">
    <property type="entry name" value="TPR_1"/>
    <property type="match status" value="1"/>
</dbReference>
<organism evidence="2 3">
    <name type="scientific">Paramecium octaurelia</name>
    <dbReference type="NCBI Taxonomy" id="43137"/>
    <lineage>
        <taxon>Eukaryota</taxon>
        <taxon>Sar</taxon>
        <taxon>Alveolata</taxon>
        <taxon>Ciliophora</taxon>
        <taxon>Intramacronucleata</taxon>
        <taxon>Oligohymenophorea</taxon>
        <taxon>Peniculida</taxon>
        <taxon>Parameciidae</taxon>
        <taxon>Paramecium</taxon>
    </lineage>
</organism>
<evidence type="ECO:0000313" key="3">
    <source>
        <dbReference type="Proteomes" id="UP000683925"/>
    </source>
</evidence>
<name>A0A8S1X550_PAROT</name>